<gene>
    <name evidence="2" type="ORF">PGTUg99_021490</name>
</gene>
<evidence type="ECO:0000313" key="2">
    <source>
        <dbReference type="EMBL" id="KAA1133523.1"/>
    </source>
</evidence>
<organism evidence="2 3">
    <name type="scientific">Puccinia graminis f. sp. tritici</name>
    <dbReference type="NCBI Taxonomy" id="56615"/>
    <lineage>
        <taxon>Eukaryota</taxon>
        <taxon>Fungi</taxon>
        <taxon>Dikarya</taxon>
        <taxon>Basidiomycota</taxon>
        <taxon>Pucciniomycotina</taxon>
        <taxon>Pucciniomycetes</taxon>
        <taxon>Pucciniales</taxon>
        <taxon>Pucciniaceae</taxon>
        <taxon>Puccinia</taxon>
    </lineage>
</organism>
<evidence type="ECO:0000313" key="3">
    <source>
        <dbReference type="Proteomes" id="UP000325313"/>
    </source>
</evidence>
<accession>A0A5B0S8W9</accession>
<evidence type="ECO:0000256" key="1">
    <source>
        <dbReference type="SAM" id="SignalP"/>
    </source>
</evidence>
<dbReference type="EMBL" id="VDEP01000071">
    <property type="protein sequence ID" value="KAA1133523.1"/>
    <property type="molecule type" value="Genomic_DNA"/>
</dbReference>
<keyword evidence="1" id="KW-0732">Signal</keyword>
<feature type="chain" id="PRO_5022989464" evidence="1">
    <location>
        <begin position="23"/>
        <end position="118"/>
    </location>
</feature>
<sequence>MHFNALILSFYVVMLSEISTQAMPTPDGRRGRNSNRNIGLGLGLGLGAGYLGGNYYNGYGGYGNGLVGGYAPGYPGGYPGAYGNAFAAAGLGYPAAPVYAVPGAGVCQPGSSSSIHDP</sequence>
<protein>
    <submittedName>
        <fullName evidence="2">Uncharacterized protein</fullName>
    </submittedName>
</protein>
<comment type="caution">
    <text evidence="2">The sequence shown here is derived from an EMBL/GenBank/DDBJ whole genome shotgun (WGS) entry which is preliminary data.</text>
</comment>
<dbReference type="Proteomes" id="UP000325313">
    <property type="component" value="Unassembled WGS sequence"/>
</dbReference>
<proteinExistence type="predicted"/>
<dbReference type="AlphaFoldDB" id="A0A5B0S8W9"/>
<name>A0A5B0S8W9_PUCGR</name>
<reference evidence="2 3" key="1">
    <citation type="submission" date="2019-05" db="EMBL/GenBank/DDBJ databases">
        <title>Emergence of the Ug99 lineage of the wheat stem rust pathogen through somatic hybridization.</title>
        <authorList>
            <person name="Li F."/>
            <person name="Upadhyaya N.M."/>
            <person name="Sperschneider J."/>
            <person name="Matny O."/>
            <person name="Nguyen-Phuc H."/>
            <person name="Mago R."/>
            <person name="Raley C."/>
            <person name="Miller M.E."/>
            <person name="Silverstein K.A.T."/>
            <person name="Henningsen E."/>
            <person name="Hirsch C.D."/>
            <person name="Visser B."/>
            <person name="Pretorius Z.A."/>
            <person name="Steffenson B.J."/>
            <person name="Schwessinger B."/>
            <person name="Dodds P.N."/>
            <person name="Figueroa M."/>
        </authorList>
    </citation>
    <scope>NUCLEOTIDE SEQUENCE [LARGE SCALE GENOMIC DNA]</scope>
    <source>
        <strain evidence="2 3">Ug99</strain>
    </source>
</reference>
<feature type="signal peptide" evidence="1">
    <location>
        <begin position="1"/>
        <end position="22"/>
    </location>
</feature>